<evidence type="ECO:0000313" key="3">
    <source>
        <dbReference type="Proteomes" id="UP001235966"/>
    </source>
</evidence>
<dbReference type="Proteomes" id="UP001235966">
    <property type="component" value="Unassembled WGS sequence"/>
</dbReference>
<proteinExistence type="predicted"/>
<organism evidence="2 3">
    <name type="scientific">Arcanobacterium wilhelmae</name>
    <dbReference type="NCBI Taxonomy" id="1803177"/>
    <lineage>
        <taxon>Bacteria</taxon>
        <taxon>Bacillati</taxon>
        <taxon>Actinomycetota</taxon>
        <taxon>Actinomycetes</taxon>
        <taxon>Actinomycetales</taxon>
        <taxon>Actinomycetaceae</taxon>
        <taxon>Arcanobacterium</taxon>
    </lineage>
</organism>
<evidence type="ECO:0000256" key="1">
    <source>
        <dbReference type="SAM" id="Phobius"/>
    </source>
</evidence>
<evidence type="ECO:0000313" key="2">
    <source>
        <dbReference type="EMBL" id="MDP9801285.1"/>
    </source>
</evidence>
<accession>A0ABT9NCQ3</accession>
<reference evidence="2 3" key="1">
    <citation type="submission" date="2023-07" db="EMBL/GenBank/DDBJ databases">
        <title>Sequencing the genomes of 1000 actinobacteria strains.</title>
        <authorList>
            <person name="Klenk H.-P."/>
        </authorList>
    </citation>
    <scope>NUCLEOTIDE SEQUENCE [LARGE SCALE GENOMIC DNA]</scope>
    <source>
        <strain evidence="2 3">DSM 102162</strain>
    </source>
</reference>
<comment type="caution">
    <text evidence="2">The sequence shown here is derived from an EMBL/GenBank/DDBJ whole genome shotgun (WGS) entry which is preliminary data.</text>
</comment>
<keyword evidence="1" id="KW-0812">Transmembrane</keyword>
<gene>
    <name evidence="2" type="ORF">J2S49_001361</name>
</gene>
<protein>
    <submittedName>
        <fullName evidence="2">Uncharacterized protein</fullName>
    </submittedName>
</protein>
<keyword evidence="1" id="KW-1133">Transmembrane helix</keyword>
<name>A0ABT9NCQ3_9ACTO</name>
<keyword evidence="3" id="KW-1185">Reference proteome</keyword>
<sequence length="66" mass="6929">MGETGGEYSARRQFRPARARLVLHAGTPVISVGLAGGLLASRADDVGDGDEFVAEDIVQIGRVAFE</sequence>
<dbReference type="EMBL" id="JAUSQW010000001">
    <property type="protein sequence ID" value="MDP9801285.1"/>
    <property type="molecule type" value="Genomic_DNA"/>
</dbReference>
<feature type="transmembrane region" description="Helical" evidence="1">
    <location>
        <begin position="21"/>
        <end position="40"/>
    </location>
</feature>
<keyword evidence="1" id="KW-0472">Membrane</keyword>